<accession>A0A6A6QMJ3</accession>
<protein>
    <submittedName>
        <fullName evidence="1">Uncharacterized protein</fullName>
    </submittedName>
</protein>
<evidence type="ECO:0000313" key="1">
    <source>
        <dbReference type="EMBL" id="KAF2493210.1"/>
    </source>
</evidence>
<proteinExistence type="predicted"/>
<keyword evidence="2" id="KW-1185">Reference proteome</keyword>
<dbReference type="EMBL" id="MU004192">
    <property type="protein sequence ID" value="KAF2493210.1"/>
    <property type="molecule type" value="Genomic_DNA"/>
</dbReference>
<dbReference type="Proteomes" id="UP000799750">
    <property type="component" value="Unassembled WGS sequence"/>
</dbReference>
<reference evidence="1" key="1">
    <citation type="journal article" date="2020" name="Stud. Mycol.">
        <title>101 Dothideomycetes genomes: a test case for predicting lifestyles and emergence of pathogens.</title>
        <authorList>
            <person name="Haridas S."/>
            <person name="Albert R."/>
            <person name="Binder M."/>
            <person name="Bloem J."/>
            <person name="Labutti K."/>
            <person name="Salamov A."/>
            <person name="Andreopoulos B."/>
            <person name="Baker S."/>
            <person name="Barry K."/>
            <person name="Bills G."/>
            <person name="Bluhm B."/>
            <person name="Cannon C."/>
            <person name="Castanera R."/>
            <person name="Culley D."/>
            <person name="Daum C."/>
            <person name="Ezra D."/>
            <person name="Gonzalez J."/>
            <person name="Henrissat B."/>
            <person name="Kuo A."/>
            <person name="Liang C."/>
            <person name="Lipzen A."/>
            <person name="Lutzoni F."/>
            <person name="Magnuson J."/>
            <person name="Mondo S."/>
            <person name="Nolan M."/>
            <person name="Ohm R."/>
            <person name="Pangilinan J."/>
            <person name="Park H.-J."/>
            <person name="Ramirez L."/>
            <person name="Alfaro M."/>
            <person name="Sun H."/>
            <person name="Tritt A."/>
            <person name="Yoshinaga Y."/>
            <person name="Zwiers L.-H."/>
            <person name="Turgeon B."/>
            <person name="Goodwin S."/>
            <person name="Spatafora J."/>
            <person name="Crous P."/>
            <person name="Grigoriev I."/>
        </authorList>
    </citation>
    <scope>NUCLEOTIDE SEQUENCE</scope>
    <source>
        <strain evidence="1">CBS 269.34</strain>
    </source>
</reference>
<evidence type="ECO:0000313" key="2">
    <source>
        <dbReference type="Proteomes" id="UP000799750"/>
    </source>
</evidence>
<sequence length="97" mass="10503">MRAARGSALVPVLGEALQVEPLEPHPCASQHGIRHTQYVSAARRHRGTSGTTGYFHSRGSAVQRTAAQVSKLSFILPRFDLVGDSSDALHITRPEMV</sequence>
<gene>
    <name evidence="1" type="ORF">BU16DRAFT_73840</name>
</gene>
<name>A0A6A6QMJ3_9PEZI</name>
<dbReference type="AlphaFoldDB" id="A0A6A6QMJ3"/>
<organism evidence="1 2">
    <name type="scientific">Lophium mytilinum</name>
    <dbReference type="NCBI Taxonomy" id="390894"/>
    <lineage>
        <taxon>Eukaryota</taxon>
        <taxon>Fungi</taxon>
        <taxon>Dikarya</taxon>
        <taxon>Ascomycota</taxon>
        <taxon>Pezizomycotina</taxon>
        <taxon>Dothideomycetes</taxon>
        <taxon>Pleosporomycetidae</taxon>
        <taxon>Mytilinidiales</taxon>
        <taxon>Mytilinidiaceae</taxon>
        <taxon>Lophium</taxon>
    </lineage>
</organism>